<dbReference type="SUPFAM" id="SSF53474">
    <property type="entry name" value="alpha/beta-Hydrolases"/>
    <property type="match status" value="1"/>
</dbReference>
<accession>A0ABV8XRF2</accession>
<name>A0ABV8XRF2_9DEIO</name>
<dbReference type="Gene3D" id="3.40.50.1820">
    <property type="entry name" value="alpha/beta hydrolase"/>
    <property type="match status" value="1"/>
</dbReference>
<keyword evidence="1" id="KW-0378">Hydrolase</keyword>
<dbReference type="GO" id="GO:0016787">
    <property type="term" value="F:hydrolase activity"/>
    <property type="evidence" value="ECO:0007669"/>
    <property type="project" value="UniProtKB-KW"/>
</dbReference>
<organism evidence="1 2">
    <name type="scientific">Deinococcus navajonensis</name>
    <dbReference type="NCBI Taxonomy" id="309884"/>
    <lineage>
        <taxon>Bacteria</taxon>
        <taxon>Thermotogati</taxon>
        <taxon>Deinococcota</taxon>
        <taxon>Deinococci</taxon>
        <taxon>Deinococcales</taxon>
        <taxon>Deinococcaceae</taxon>
        <taxon>Deinococcus</taxon>
    </lineage>
</organism>
<protein>
    <submittedName>
        <fullName evidence="1">Alpha/beta fold hydrolase</fullName>
    </submittedName>
</protein>
<reference evidence="2" key="1">
    <citation type="journal article" date="2019" name="Int. J. Syst. Evol. Microbiol.">
        <title>The Global Catalogue of Microorganisms (GCM) 10K type strain sequencing project: providing services to taxonomists for standard genome sequencing and annotation.</title>
        <authorList>
            <consortium name="The Broad Institute Genomics Platform"/>
            <consortium name="The Broad Institute Genome Sequencing Center for Infectious Disease"/>
            <person name="Wu L."/>
            <person name="Ma J."/>
        </authorList>
    </citation>
    <scope>NUCLEOTIDE SEQUENCE [LARGE SCALE GENOMIC DNA]</scope>
    <source>
        <strain evidence="2">CCUG 56029</strain>
    </source>
</reference>
<keyword evidence="2" id="KW-1185">Reference proteome</keyword>
<sequence length="76" mass="8251">MTSSTASATRSCADDAVPEATGRYLAKNLPNADLAYLPGVGHVPNFTEPETFHQGVAHFLESEVMRLREPHVAPWS</sequence>
<evidence type="ECO:0000313" key="2">
    <source>
        <dbReference type="Proteomes" id="UP001595998"/>
    </source>
</evidence>
<gene>
    <name evidence="1" type="ORF">ACFOZ9_13560</name>
</gene>
<dbReference type="RefSeq" id="WP_380040520.1">
    <property type="nucleotide sequence ID" value="NZ_JBHSEH010000020.1"/>
</dbReference>
<dbReference type="EMBL" id="JBHSEH010000020">
    <property type="protein sequence ID" value="MFC4427237.1"/>
    <property type="molecule type" value="Genomic_DNA"/>
</dbReference>
<evidence type="ECO:0000313" key="1">
    <source>
        <dbReference type="EMBL" id="MFC4427237.1"/>
    </source>
</evidence>
<dbReference type="InterPro" id="IPR029058">
    <property type="entry name" value="AB_hydrolase_fold"/>
</dbReference>
<comment type="caution">
    <text evidence="1">The sequence shown here is derived from an EMBL/GenBank/DDBJ whole genome shotgun (WGS) entry which is preliminary data.</text>
</comment>
<proteinExistence type="predicted"/>
<dbReference type="Proteomes" id="UP001595998">
    <property type="component" value="Unassembled WGS sequence"/>
</dbReference>